<feature type="compositionally biased region" description="Polar residues" evidence="3">
    <location>
        <begin position="110"/>
        <end position="129"/>
    </location>
</feature>
<dbReference type="GO" id="GO:0070411">
    <property type="term" value="F:I-SMAD binding"/>
    <property type="evidence" value="ECO:0007669"/>
    <property type="project" value="TreeGrafter"/>
</dbReference>
<dbReference type="GO" id="GO:0051239">
    <property type="term" value="P:regulation of multicellular organismal process"/>
    <property type="evidence" value="ECO:0007669"/>
    <property type="project" value="UniProtKB-ARBA"/>
</dbReference>
<dbReference type="GO" id="GO:0000981">
    <property type="term" value="F:DNA-binding transcription factor activity, RNA polymerase II-specific"/>
    <property type="evidence" value="ECO:0007669"/>
    <property type="project" value="TreeGrafter"/>
</dbReference>
<reference evidence="6" key="1">
    <citation type="submission" date="2022-11" db="UniProtKB">
        <authorList>
            <consortium name="WormBaseParasite"/>
        </authorList>
    </citation>
    <scope>IDENTIFICATION</scope>
</reference>
<evidence type="ECO:0000313" key="6">
    <source>
        <dbReference type="WBParaSite" id="jg6512"/>
    </source>
</evidence>
<dbReference type="GO" id="GO:0071144">
    <property type="term" value="C:heteromeric SMAD protein complex"/>
    <property type="evidence" value="ECO:0007669"/>
    <property type="project" value="TreeGrafter"/>
</dbReference>
<evidence type="ECO:0000256" key="2">
    <source>
        <dbReference type="ARBA" id="ARBA00023163"/>
    </source>
</evidence>
<feature type="region of interest" description="Disordered" evidence="3">
    <location>
        <begin position="88"/>
        <end position="131"/>
    </location>
</feature>
<dbReference type="Gene3D" id="2.60.200.10">
    <property type="match status" value="1"/>
</dbReference>
<dbReference type="PANTHER" id="PTHR13703">
    <property type="entry name" value="SMAD"/>
    <property type="match status" value="1"/>
</dbReference>
<dbReference type="AlphaFoldDB" id="A0A915EGR6"/>
<proteinExistence type="predicted"/>
<feature type="compositionally biased region" description="Low complexity" evidence="3">
    <location>
        <begin position="92"/>
        <end position="101"/>
    </location>
</feature>
<dbReference type="GO" id="GO:0030154">
    <property type="term" value="P:cell differentiation"/>
    <property type="evidence" value="ECO:0007669"/>
    <property type="project" value="TreeGrafter"/>
</dbReference>
<dbReference type="GO" id="GO:0009653">
    <property type="term" value="P:anatomical structure morphogenesis"/>
    <property type="evidence" value="ECO:0007669"/>
    <property type="project" value="TreeGrafter"/>
</dbReference>
<evidence type="ECO:0000313" key="5">
    <source>
        <dbReference type="Proteomes" id="UP000887574"/>
    </source>
</evidence>
<protein>
    <submittedName>
        <fullName evidence="6">MH2 domain-containing protein</fullName>
    </submittedName>
</protein>
<keyword evidence="2" id="KW-0804">Transcription</keyword>
<dbReference type="Proteomes" id="UP000887574">
    <property type="component" value="Unplaced"/>
</dbReference>
<dbReference type="InterPro" id="IPR001132">
    <property type="entry name" value="SMAD_dom_Dwarfin-type"/>
</dbReference>
<dbReference type="InterPro" id="IPR013790">
    <property type="entry name" value="Dwarfin"/>
</dbReference>
<dbReference type="GO" id="GO:0000978">
    <property type="term" value="F:RNA polymerase II cis-regulatory region sequence-specific DNA binding"/>
    <property type="evidence" value="ECO:0007669"/>
    <property type="project" value="TreeGrafter"/>
</dbReference>
<dbReference type="SMART" id="SM00524">
    <property type="entry name" value="DWB"/>
    <property type="match status" value="1"/>
</dbReference>
<name>A0A915EGR6_9BILA</name>
<dbReference type="InterPro" id="IPR017855">
    <property type="entry name" value="SMAD-like_dom_sf"/>
</dbReference>
<keyword evidence="1" id="KW-0805">Transcription regulation</keyword>
<dbReference type="GO" id="GO:0060395">
    <property type="term" value="P:SMAD protein signal transduction"/>
    <property type="evidence" value="ECO:0007669"/>
    <property type="project" value="TreeGrafter"/>
</dbReference>
<dbReference type="WBParaSite" id="jg6512">
    <property type="protein sequence ID" value="jg6512"/>
    <property type="gene ID" value="jg6512"/>
</dbReference>
<feature type="compositionally biased region" description="Polar residues" evidence="3">
    <location>
        <begin position="26"/>
        <end position="39"/>
    </location>
</feature>
<dbReference type="GO" id="GO:0009791">
    <property type="term" value="P:post-embryonic development"/>
    <property type="evidence" value="ECO:0007669"/>
    <property type="project" value="UniProtKB-ARBA"/>
</dbReference>
<dbReference type="InterPro" id="IPR008984">
    <property type="entry name" value="SMAD_FHA_dom_sf"/>
</dbReference>
<feature type="domain" description="MH2" evidence="4">
    <location>
        <begin position="147"/>
        <end position="255"/>
    </location>
</feature>
<dbReference type="Pfam" id="PF03166">
    <property type="entry name" value="MH2"/>
    <property type="match status" value="1"/>
</dbReference>
<organism evidence="5 6">
    <name type="scientific">Ditylenchus dipsaci</name>
    <dbReference type="NCBI Taxonomy" id="166011"/>
    <lineage>
        <taxon>Eukaryota</taxon>
        <taxon>Metazoa</taxon>
        <taxon>Ecdysozoa</taxon>
        <taxon>Nematoda</taxon>
        <taxon>Chromadorea</taxon>
        <taxon>Rhabditida</taxon>
        <taxon>Tylenchina</taxon>
        <taxon>Tylenchomorpha</taxon>
        <taxon>Sphaerularioidea</taxon>
        <taxon>Anguinidae</taxon>
        <taxon>Anguininae</taxon>
        <taxon>Ditylenchus</taxon>
    </lineage>
</organism>
<dbReference type="PROSITE" id="PS51076">
    <property type="entry name" value="MH2"/>
    <property type="match status" value="1"/>
</dbReference>
<feature type="compositionally biased region" description="Polar residues" evidence="3">
    <location>
        <begin position="1"/>
        <end position="17"/>
    </location>
</feature>
<dbReference type="SUPFAM" id="SSF49879">
    <property type="entry name" value="SMAD/FHA domain"/>
    <property type="match status" value="1"/>
</dbReference>
<feature type="compositionally biased region" description="Polar residues" evidence="3">
    <location>
        <begin position="47"/>
        <end position="56"/>
    </location>
</feature>
<dbReference type="GO" id="GO:0030509">
    <property type="term" value="P:BMP signaling pathway"/>
    <property type="evidence" value="ECO:0007669"/>
    <property type="project" value="TreeGrafter"/>
</dbReference>
<sequence>MSNTFSPASNTESSPQGYLSEDIDMEQSNSSPPYNQMPSSAFFKNGNHPNPDQTGTAILNALTCQSPLDEQSMKDALLFDQLLESGAYQGPSSTTSSAASSVYPHGLNGARSQAKSPEQRENSTTTSPAPSLDNVHVAVEYNEPPFWCTATYYELNQRVGDTFHASKPSLVIDGFTNPTDEDRFCLGQLSNINRPQAVIEARKCIGKGARLYYIGGEVYCESLSESAAVFIQSPVWLLGTAGMLPLCAKYHHTAT</sequence>
<feature type="region of interest" description="Disordered" evidence="3">
    <location>
        <begin position="1"/>
        <end position="56"/>
    </location>
</feature>
<evidence type="ECO:0000256" key="3">
    <source>
        <dbReference type="SAM" id="MobiDB-lite"/>
    </source>
</evidence>
<evidence type="ECO:0000256" key="1">
    <source>
        <dbReference type="ARBA" id="ARBA00023015"/>
    </source>
</evidence>
<evidence type="ECO:0000259" key="4">
    <source>
        <dbReference type="PROSITE" id="PS51076"/>
    </source>
</evidence>
<keyword evidence="5" id="KW-1185">Reference proteome</keyword>
<dbReference type="GO" id="GO:0050793">
    <property type="term" value="P:regulation of developmental process"/>
    <property type="evidence" value="ECO:0007669"/>
    <property type="project" value="UniProtKB-ARBA"/>
</dbReference>
<accession>A0A915EGR6</accession>